<dbReference type="Gene3D" id="3.40.50.620">
    <property type="entry name" value="HUPs"/>
    <property type="match status" value="1"/>
</dbReference>
<keyword evidence="2" id="KW-0662">Pyridine nucleotide biosynthesis</keyword>
<dbReference type="NCBIfam" id="TIGR00482">
    <property type="entry name" value="nicotinate (nicotinamide) nucleotide adenylyltransferase"/>
    <property type="match status" value="1"/>
</dbReference>
<dbReference type="UniPathway" id="UPA00253"/>
<reference evidence="9" key="1">
    <citation type="submission" date="2020-05" db="EMBL/GenBank/DDBJ databases">
        <authorList>
            <person name="Chiriac C."/>
            <person name="Salcher M."/>
            <person name="Ghai R."/>
            <person name="Kavagutti S V."/>
        </authorList>
    </citation>
    <scope>NUCLEOTIDE SEQUENCE</scope>
</reference>
<evidence type="ECO:0000256" key="7">
    <source>
        <dbReference type="ARBA" id="ARBA00023027"/>
    </source>
</evidence>
<feature type="domain" description="Cytidyltransferase-like" evidence="8">
    <location>
        <begin position="8"/>
        <end position="173"/>
    </location>
</feature>
<keyword evidence="6" id="KW-0067">ATP-binding</keyword>
<dbReference type="NCBIfam" id="NF000840">
    <property type="entry name" value="PRK00071.1-3"/>
    <property type="match status" value="1"/>
</dbReference>
<keyword evidence="3" id="KW-0808">Transferase</keyword>
<organism evidence="9">
    <name type="scientific">freshwater metagenome</name>
    <dbReference type="NCBI Taxonomy" id="449393"/>
    <lineage>
        <taxon>unclassified sequences</taxon>
        <taxon>metagenomes</taxon>
        <taxon>ecological metagenomes</taxon>
    </lineage>
</organism>
<evidence type="ECO:0000313" key="9">
    <source>
        <dbReference type="EMBL" id="CAB4882504.1"/>
    </source>
</evidence>
<dbReference type="InterPro" id="IPR005248">
    <property type="entry name" value="NadD/NMNAT"/>
</dbReference>
<evidence type="ECO:0000256" key="5">
    <source>
        <dbReference type="ARBA" id="ARBA00022741"/>
    </source>
</evidence>
<evidence type="ECO:0000256" key="2">
    <source>
        <dbReference type="ARBA" id="ARBA00022642"/>
    </source>
</evidence>
<proteinExistence type="inferred from homology"/>
<dbReference type="GO" id="GO:0005524">
    <property type="term" value="F:ATP binding"/>
    <property type="evidence" value="ECO:0007669"/>
    <property type="project" value="UniProtKB-KW"/>
</dbReference>
<dbReference type="EMBL" id="CAFBLS010000196">
    <property type="protein sequence ID" value="CAB4882504.1"/>
    <property type="molecule type" value="Genomic_DNA"/>
</dbReference>
<evidence type="ECO:0000256" key="1">
    <source>
        <dbReference type="ARBA" id="ARBA00004790"/>
    </source>
</evidence>
<evidence type="ECO:0000256" key="6">
    <source>
        <dbReference type="ARBA" id="ARBA00022840"/>
    </source>
</evidence>
<dbReference type="HAMAP" id="MF_00244">
    <property type="entry name" value="NaMN_adenylyltr"/>
    <property type="match status" value="1"/>
</dbReference>
<evidence type="ECO:0000256" key="4">
    <source>
        <dbReference type="ARBA" id="ARBA00022695"/>
    </source>
</evidence>
<accession>A0A6J7EMR1</accession>
<keyword evidence="5" id="KW-0547">Nucleotide-binding</keyword>
<keyword evidence="4" id="KW-0548">Nucleotidyltransferase</keyword>
<dbReference type="GO" id="GO:0070566">
    <property type="term" value="F:adenylyltransferase activity"/>
    <property type="evidence" value="ECO:0007669"/>
    <property type="project" value="UniProtKB-ARBA"/>
</dbReference>
<dbReference type="PANTHER" id="PTHR39321:SF3">
    <property type="entry name" value="PHOSPHOPANTETHEINE ADENYLYLTRANSFERASE"/>
    <property type="match status" value="1"/>
</dbReference>
<dbReference type="SUPFAM" id="SSF52374">
    <property type="entry name" value="Nucleotidylyl transferase"/>
    <property type="match status" value="1"/>
</dbReference>
<dbReference type="CDD" id="cd02165">
    <property type="entry name" value="NMNAT"/>
    <property type="match status" value="1"/>
</dbReference>
<gene>
    <name evidence="9" type="ORF">UFOPK3402_01447</name>
</gene>
<dbReference type="NCBIfam" id="TIGR00125">
    <property type="entry name" value="cyt_tran_rel"/>
    <property type="match status" value="1"/>
</dbReference>
<dbReference type="InterPro" id="IPR014729">
    <property type="entry name" value="Rossmann-like_a/b/a_fold"/>
</dbReference>
<protein>
    <submittedName>
        <fullName evidence="9">Unannotated protein</fullName>
    </submittedName>
</protein>
<dbReference type="AlphaFoldDB" id="A0A6J7EMR1"/>
<dbReference type="GO" id="GO:0009435">
    <property type="term" value="P:NAD+ biosynthetic process"/>
    <property type="evidence" value="ECO:0007669"/>
    <property type="project" value="UniProtKB-UniPathway"/>
</dbReference>
<evidence type="ECO:0000256" key="3">
    <source>
        <dbReference type="ARBA" id="ARBA00022679"/>
    </source>
</evidence>
<evidence type="ECO:0000259" key="8">
    <source>
        <dbReference type="Pfam" id="PF01467"/>
    </source>
</evidence>
<dbReference type="InterPro" id="IPR004821">
    <property type="entry name" value="Cyt_trans-like"/>
</dbReference>
<dbReference type="Pfam" id="PF01467">
    <property type="entry name" value="CTP_transf_like"/>
    <property type="match status" value="1"/>
</dbReference>
<dbReference type="PANTHER" id="PTHR39321">
    <property type="entry name" value="NICOTINATE-NUCLEOTIDE ADENYLYLTRANSFERASE-RELATED"/>
    <property type="match status" value="1"/>
</dbReference>
<keyword evidence="7" id="KW-0520">NAD</keyword>
<name>A0A6J7EMR1_9ZZZZ</name>
<comment type="pathway">
    <text evidence="1">Cofactor biosynthesis; NAD(+) biosynthesis.</text>
</comment>
<sequence length="204" mass="22310">MTSVRIGVMGGTFDPIHNGHLVAAAEVADRLDLDRVILCPAGQPWHRAAPPVAGVHDRFAMTELAARADPRFTASRVDIDRVGPTFTIDTLRDLRAGFAAHDPETSAEWYFITGADALDQFMTWKHPLEIVELAHLVGVTRPGHGLRNPDLPDGRWTLVEIPALDISSTRIRELLANGDPVDALVPAAVAQYMERHDLYRGGPS</sequence>